<sequence length="206" mass="22164">MVMASGSSPSPRPFPRRSPSARRRLTARDWAAEALKALGEGGGLAALSVEALATRLGATKGSFYWHFANRDALIEAALVRWEQLGTEAVIADLETEPDPEKRLRTLLLRATEAAAEDSLELSLLAHADHPAVAAVLARVTERRVGYVTALFAELGFTAPEAERRGLLSYSAFLGHAQLGHAVPTSLPTGPARARYLDAVIDTMLKR</sequence>
<dbReference type="PROSITE" id="PS50977">
    <property type="entry name" value="HTH_TETR_2"/>
    <property type="match status" value="1"/>
</dbReference>
<dbReference type="EMBL" id="BAAAPE010000019">
    <property type="protein sequence ID" value="GAA2098512.1"/>
    <property type="molecule type" value="Genomic_DNA"/>
</dbReference>
<evidence type="ECO:0000256" key="5">
    <source>
        <dbReference type="SAM" id="MobiDB-lite"/>
    </source>
</evidence>
<feature type="domain" description="HTH tetR-type" evidence="6">
    <location>
        <begin position="25"/>
        <end position="85"/>
    </location>
</feature>
<evidence type="ECO:0000256" key="4">
    <source>
        <dbReference type="PROSITE-ProRule" id="PRU00335"/>
    </source>
</evidence>
<evidence type="ECO:0000313" key="7">
    <source>
        <dbReference type="EMBL" id="GAA2098512.1"/>
    </source>
</evidence>
<protein>
    <submittedName>
        <fullName evidence="7">TetR/AcrR family transcriptional regulator</fullName>
    </submittedName>
</protein>
<name>A0ABP5IDH7_9ACTN</name>
<keyword evidence="3" id="KW-0804">Transcription</keyword>
<dbReference type="Proteomes" id="UP001500016">
    <property type="component" value="Unassembled WGS sequence"/>
</dbReference>
<gene>
    <name evidence="7" type="ORF">GCM10009801_69600</name>
</gene>
<accession>A0ABP5IDH7</accession>
<proteinExistence type="predicted"/>
<dbReference type="Gene3D" id="1.10.357.10">
    <property type="entry name" value="Tetracycline Repressor, domain 2"/>
    <property type="match status" value="1"/>
</dbReference>
<comment type="caution">
    <text evidence="7">The sequence shown here is derived from an EMBL/GenBank/DDBJ whole genome shotgun (WGS) entry which is preliminary data.</text>
</comment>
<dbReference type="InterPro" id="IPR050109">
    <property type="entry name" value="HTH-type_TetR-like_transc_reg"/>
</dbReference>
<evidence type="ECO:0000256" key="1">
    <source>
        <dbReference type="ARBA" id="ARBA00023015"/>
    </source>
</evidence>
<dbReference type="Pfam" id="PF00440">
    <property type="entry name" value="TetR_N"/>
    <property type="match status" value="1"/>
</dbReference>
<evidence type="ECO:0000256" key="3">
    <source>
        <dbReference type="ARBA" id="ARBA00023163"/>
    </source>
</evidence>
<dbReference type="InterPro" id="IPR009057">
    <property type="entry name" value="Homeodomain-like_sf"/>
</dbReference>
<keyword evidence="1" id="KW-0805">Transcription regulation</keyword>
<dbReference type="PANTHER" id="PTHR30055">
    <property type="entry name" value="HTH-TYPE TRANSCRIPTIONAL REGULATOR RUTR"/>
    <property type="match status" value="1"/>
</dbReference>
<dbReference type="PANTHER" id="PTHR30055:SF234">
    <property type="entry name" value="HTH-TYPE TRANSCRIPTIONAL REGULATOR BETI"/>
    <property type="match status" value="1"/>
</dbReference>
<feature type="DNA-binding region" description="H-T-H motif" evidence="4">
    <location>
        <begin position="48"/>
        <end position="67"/>
    </location>
</feature>
<evidence type="ECO:0000313" key="8">
    <source>
        <dbReference type="Proteomes" id="UP001500016"/>
    </source>
</evidence>
<evidence type="ECO:0000256" key="2">
    <source>
        <dbReference type="ARBA" id="ARBA00023125"/>
    </source>
</evidence>
<organism evidence="7 8">
    <name type="scientific">Streptomyces albiaxialis</name>
    <dbReference type="NCBI Taxonomy" id="329523"/>
    <lineage>
        <taxon>Bacteria</taxon>
        <taxon>Bacillati</taxon>
        <taxon>Actinomycetota</taxon>
        <taxon>Actinomycetes</taxon>
        <taxon>Kitasatosporales</taxon>
        <taxon>Streptomycetaceae</taxon>
        <taxon>Streptomyces</taxon>
    </lineage>
</organism>
<feature type="region of interest" description="Disordered" evidence="5">
    <location>
        <begin position="1"/>
        <end position="22"/>
    </location>
</feature>
<dbReference type="SUPFAM" id="SSF46689">
    <property type="entry name" value="Homeodomain-like"/>
    <property type="match status" value="1"/>
</dbReference>
<keyword evidence="2 4" id="KW-0238">DNA-binding</keyword>
<reference evidence="8" key="1">
    <citation type="journal article" date="2019" name="Int. J. Syst. Evol. Microbiol.">
        <title>The Global Catalogue of Microorganisms (GCM) 10K type strain sequencing project: providing services to taxonomists for standard genome sequencing and annotation.</title>
        <authorList>
            <consortium name="The Broad Institute Genomics Platform"/>
            <consortium name="The Broad Institute Genome Sequencing Center for Infectious Disease"/>
            <person name="Wu L."/>
            <person name="Ma J."/>
        </authorList>
    </citation>
    <scope>NUCLEOTIDE SEQUENCE [LARGE SCALE GENOMIC DNA]</scope>
    <source>
        <strain evidence="8">JCM 15478</strain>
    </source>
</reference>
<keyword evidence="8" id="KW-1185">Reference proteome</keyword>
<evidence type="ECO:0000259" key="6">
    <source>
        <dbReference type="PROSITE" id="PS50977"/>
    </source>
</evidence>
<dbReference type="InterPro" id="IPR001647">
    <property type="entry name" value="HTH_TetR"/>
</dbReference>